<accession>A0A515HIF1</accession>
<keyword evidence="1" id="KW-0456">Lyase</keyword>
<dbReference type="SUPFAM" id="SSF53850">
    <property type="entry name" value="Periplasmic binding protein-like II"/>
    <property type="match status" value="1"/>
</dbReference>
<dbReference type="Gene3D" id="3.40.190.10">
    <property type="entry name" value="Periplasmic binding protein-like II"/>
    <property type="match status" value="1"/>
</dbReference>
<organism evidence="1">
    <name type="scientific">Sym plasmid</name>
    <dbReference type="NCBI Taxonomy" id="28430"/>
    <lineage>
        <taxon>other sequences</taxon>
        <taxon>plasmids</taxon>
    </lineage>
</organism>
<dbReference type="Gene3D" id="3.40.190.150">
    <property type="entry name" value="Bordetella uptake gene, domain 1"/>
    <property type="match status" value="1"/>
</dbReference>
<dbReference type="PANTHER" id="PTHR42928">
    <property type="entry name" value="TRICARBOXYLATE-BINDING PROTEIN"/>
    <property type="match status" value="1"/>
</dbReference>
<protein>
    <submittedName>
        <fullName evidence="1">Argininosuccinate lyase</fullName>
    </submittedName>
</protein>
<dbReference type="InterPro" id="IPR005064">
    <property type="entry name" value="BUG"/>
</dbReference>
<dbReference type="AlphaFoldDB" id="A0A515HIF1"/>
<dbReference type="CDD" id="cd07012">
    <property type="entry name" value="PBP2_Bug_TTT"/>
    <property type="match status" value="1"/>
</dbReference>
<dbReference type="PIRSF" id="PIRSF017082">
    <property type="entry name" value="YflP"/>
    <property type="match status" value="1"/>
</dbReference>
<dbReference type="Pfam" id="PF03401">
    <property type="entry name" value="TctC"/>
    <property type="match status" value="1"/>
</dbReference>
<reference evidence="1" key="1">
    <citation type="submission" date="2018-05" db="EMBL/GenBank/DDBJ databases">
        <title>Plant species dependent abundance and diversity of IncP-1 plasmids in the rhizosphere - sequence analysis provides new insights into the role as efficient and dynamic means for rapid bacterial adaptation.</title>
        <authorList>
            <person name="Nour E."/>
            <person name="Shintani M."/>
            <person name="Elsayed T."/>
            <person name="Blau K."/>
            <person name="Jechalke S."/>
            <person name="Sproeer C."/>
            <person name="Bunk B."/>
            <person name="Overmann J."/>
            <person name="Smalla K."/>
        </authorList>
    </citation>
    <scope>NUCLEOTIDE SEQUENCE</scope>
    <source>
        <plasmid evidence="1">pTL25</plasmid>
    </source>
</reference>
<gene>
    <name evidence="1" type="ORF">pTL25_00050</name>
</gene>
<proteinExistence type="predicted"/>
<sequence length="321" mass="33423">MNFQRRKLAIAASLLALSPLSMAQAFPDKPIKIIFTYAPGGTGDIIARTLADSMGKLLGQSVVVDNRTGGSGAVGTLAVARAPADGYTLLVTTITTVVQVPLVTKDPGFDPVKSLTPVANIAMAPLVLLAHKGVPADDYQGFVAWARQQPKGVDVAVAGPTLEVATALLNKEAKLNLVNITYRGGGPALQAVLAGDVKVMFQPPSVQMNEFIKQGKLKVLGVTSAQPSAAVPGGVPISKFVPNYVQDINFALWAPAGTPANVVAKLGEAVRKALAENGMEDKFVGFGAPLAVAGAAEVTRITQREASNIKTIMETTNVKFE</sequence>
<dbReference type="InterPro" id="IPR042100">
    <property type="entry name" value="Bug_dom1"/>
</dbReference>
<dbReference type="GO" id="GO:0016829">
    <property type="term" value="F:lyase activity"/>
    <property type="evidence" value="ECO:0007669"/>
    <property type="project" value="UniProtKB-KW"/>
</dbReference>
<name>A0A515HIF1_9ZZZZ</name>
<dbReference type="EMBL" id="MH392236">
    <property type="protein sequence ID" value="QDL89217.1"/>
    <property type="molecule type" value="Genomic_DNA"/>
</dbReference>
<keyword evidence="1" id="KW-0614">Plasmid</keyword>
<geneLocation type="plasmid" evidence="1">
    <name>pTL25</name>
</geneLocation>
<evidence type="ECO:0000313" key="1">
    <source>
        <dbReference type="EMBL" id="QDL89217.1"/>
    </source>
</evidence>
<dbReference type="PANTHER" id="PTHR42928:SF5">
    <property type="entry name" value="BLR1237 PROTEIN"/>
    <property type="match status" value="1"/>
</dbReference>